<protein>
    <submittedName>
        <fullName evidence="2">Uncharacterized protein</fullName>
    </submittedName>
</protein>
<dbReference type="Proteomes" id="UP001251528">
    <property type="component" value="Unassembled WGS sequence"/>
</dbReference>
<dbReference type="EMBL" id="JASWJB010000196">
    <property type="protein sequence ID" value="KAK2593759.1"/>
    <property type="molecule type" value="Genomic_DNA"/>
</dbReference>
<feature type="compositionally biased region" description="Polar residues" evidence="1">
    <location>
        <begin position="56"/>
        <end position="70"/>
    </location>
</feature>
<accession>A0AAJ0FVX5</accession>
<keyword evidence="3" id="KW-1185">Reference proteome</keyword>
<name>A0AAJ0FVX5_9HYPO</name>
<feature type="region of interest" description="Disordered" evidence="1">
    <location>
        <begin position="37"/>
        <end position="70"/>
    </location>
</feature>
<evidence type="ECO:0000313" key="3">
    <source>
        <dbReference type="Proteomes" id="UP001251528"/>
    </source>
</evidence>
<proteinExistence type="predicted"/>
<reference evidence="2" key="1">
    <citation type="submission" date="2023-06" db="EMBL/GenBank/DDBJ databases">
        <title>Conoideocrella luteorostrata (Hypocreales: Clavicipitaceae), a potential biocontrol fungus for elongate hemlock scale in United States Christmas tree production areas.</title>
        <authorList>
            <person name="Barrett H."/>
            <person name="Lovett B."/>
            <person name="Macias A.M."/>
            <person name="Stajich J.E."/>
            <person name="Kasson M.T."/>
        </authorList>
    </citation>
    <scope>NUCLEOTIDE SEQUENCE</scope>
    <source>
        <strain evidence="2">ARSEF 14590</strain>
    </source>
</reference>
<evidence type="ECO:0000256" key="1">
    <source>
        <dbReference type="SAM" id="MobiDB-lite"/>
    </source>
</evidence>
<feature type="compositionally biased region" description="Polar residues" evidence="1">
    <location>
        <begin position="877"/>
        <end position="895"/>
    </location>
</feature>
<organism evidence="2 3">
    <name type="scientific">Conoideocrella luteorostrata</name>
    <dbReference type="NCBI Taxonomy" id="1105319"/>
    <lineage>
        <taxon>Eukaryota</taxon>
        <taxon>Fungi</taxon>
        <taxon>Dikarya</taxon>
        <taxon>Ascomycota</taxon>
        <taxon>Pezizomycotina</taxon>
        <taxon>Sordariomycetes</taxon>
        <taxon>Hypocreomycetidae</taxon>
        <taxon>Hypocreales</taxon>
        <taxon>Clavicipitaceae</taxon>
        <taxon>Conoideocrella</taxon>
    </lineage>
</organism>
<feature type="compositionally biased region" description="Basic and acidic residues" evidence="1">
    <location>
        <begin position="852"/>
        <end position="861"/>
    </location>
</feature>
<comment type="caution">
    <text evidence="2">The sequence shown here is derived from an EMBL/GenBank/DDBJ whole genome shotgun (WGS) entry which is preliminary data.</text>
</comment>
<evidence type="ECO:0000313" key="2">
    <source>
        <dbReference type="EMBL" id="KAK2593759.1"/>
    </source>
</evidence>
<feature type="region of interest" description="Disordered" evidence="1">
    <location>
        <begin position="850"/>
        <end position="905"/>
    </location>
</feature>
<sequence length="971" mass="107230">MALMLAPYNEAMRLGMGFNSYTQQLCCNDVVRLPSGRPATEQDLQDTKQKPPRRQSIPSSGAESNILTTQKGSETIVQKKQIGVGNDSQNEVSQVVDWHASFIDTVSEVTKKLDISGALSVNVDAIGSVKVAGHYVDDKALKESDATYDITVNVTNQRLEAPQVTQFAPIDNIQPNRFNEVYGDCFISGFLEGGLFHAVVACKRVDDKALLDTGGEIDAGAKISGLDIKAKIKAEFKTGTTKQNYTTTITVNWSGGGDIKPDNVTDWDIKTLTRAAMEFPDKVAACPQKTYAILTKYTSLRTFHEATNVGSPLDYENAGIYTNSLLDAYMDYKYIWSQIQERISAVDKGLMIVHKAEEQAGLASYRDSFTDSFQKRMEKYEAAQKLALAKPNEYGDLVLEPPMPPNKLIAYAADLFGLDQAKQDCRFEMIKIVKEVNAVSLDPKVATDSSRLWQYVAPSIFERLVPYDKEAEKKVQAISDGIKKDMMKEVQNSAQGVRAEAGSSRESFYQSGQPTCDLEKRVNLRYGHLAEHWRIDSINGQSTTPSSALQFNDLDVLDKTYVVMNITVWHDEQRLVGIQLLYHNGQVLFHGVKGSSYQSASFNIDSSRRSNPERVNLVWLEAHADEAGSAWVDTIRVVTTGDLLIVEPSKRLKYNKSFELKATKPGSGSDWDLRGFYGSFDPTRNAFAQLSPIWGRAVADSPAPQAMPLFEPEAWNSVLSWPISAVDGLIDHLSKGDRYRLSHPRGSLTNTTGKPFNALDYIDESWVISSASFYFKDVGDISVLSGVAVDYSNNKQLQHGQCGAGMMVQTWEPAKKENERIVGVSTCFMDRKDQSQCSLGLRLFFEAEEEAEGQKKEEPANENKPTGISPVEDAESKQSAATATSDPPNTATRPAQPSGYPPKEKVKVVKKSELWLTGSLVHREHSLWDSEAASVSPSRSNPSQNWTIKGFMGQAGSDGIETIAVVWGKAS</sequence>
<gene>
    <name evidence="2" type="ORF">QQS21_008520</name>
</gene>
<dbReference type="AlphaFoldDB" id="A0AAJ0FVX5"/>